<sequence length="288" mass="31611">MKTKFLIPLLAGYGLCLAQLSATAQDYKTHISKQFTLQKPAANTLVGIYNTFGSVTVEGYNGNNVLIEVDETISGNTNADVEQGKNEFKLKFEQNADTIMAYIIAPWYTKPSARGWHYDSDNVHYTVKLNFVVKVPNNVNLNASTVNNGSIDVKDVYGTLKTNNVNGPISIINAKGATAAYTVNGPITVNYVAVPNSESSYKTINGKLTITYPANLSADMQFKSMNGAFYTDFPEVEALPAVITKNQSKKDNATVYRLNKDVQVRVGKGGKLFKYETLNGNIYIKKQS</sequence>
<dbReference type="OrthoDB" id="937739at2"/>
<name>A0A495J723_9SPHI</name>
<dbReference type="Proteomes" id="UP000268007">
    <property type="component" value="Unassembled WGS sequence"/>
</dbReference>
<evidence type="ECO:0000313" key="2">
    <source>
        <dbReference type="EMBL" id="RKR84790.1"/>
    </source>
</evidence>
<evidence type="ECO:0008006" key="4">
    <source>
        <dbReference type="Google" id="ProtNLM"/>
    </source>
</evidence>
<proteinExistence type="predicted"/>
<dbReference type="AlphaFoldDB" id="A0A495J723"/>
<dbReference type="EMBL" id="RBKU01000001">
    <property type="protein sequence ID" value="RKR84790.1"/>
    <property type="molecule type" value="Genomic_DNA"/>
</dbReference>
<accession>A0A495J723</accession>
<keyword evidence="3" id="KW-1185">Reference proteome</keyword>
<feature type="signal peptide" evidence="1">
    <location>
        <begin position="1"/>
        <end position="24"/>
    </location>
</feature>
<protein>
    <recommendedName>
        <fullName evidence="4">Adhesin domain-containing protein</fullName>
    </recommendedName>
</protein>
<organism evidence="2 3">
    <name type="scientific">Mucilaginibacter gracilis</name>
    <dbReference type="NCBI Taxonomy" id="423350"/>
    <lineage>
        <taxon>Bacteria</taxon>
        <taxon>Pseudomonadati</taxon>
        <taxon>Bacteroidota</taxon>
        <taxon>Sphingobacteriia</taxon>
        <taxon>Sphingobacteriales</taxon>
        <taxon>Sphingobacteriaceae</taxon>
        <taxon>Mucilaginibacter</taxon>
    </lineage>
</organism>
<reference evidence="2 3" key="1">
    <citation type="submission" date="2018-10" db="EMBL/GenBank/DDBJ databases">
        <title>Genomic Encyclopedia of Archaeal and Bacterial Type Strains, Phase II (KMG-II): from individual species to whole genera.</title>
        <authorList>
            <person name="Goeker M."/>
        </authorList>
    </citation>
    <scope>NUCLEOTIDE SEQUENCE [LARGE SCALE GENOMIC DNA]</scope>
    <source>
        <strain evidence="2 3">DSM 18602</strain>
    </source>
</reference>
<dbReference type="RefSeq" id="WP_121200650.1">
    <property type="nucleotide sequence ID" value="NZ_RBKU01000001.1"/>
</dbReference>
<evidence type="ECO:0000256" key="1">
    <source>
        <dbReference type="SAM" id="SignalP"/>
    </source>
</evidence>
<evidence type="ECO:0000313" key="3">
    <source>
        <dbReference type="Proteomes" id="UP000268007"/>
    </source>
</evidence>
<gene>
    <name evidence="2" type="ORF">BDD43_5043</name>
</gene>
<keyword evidence="1" id="KW-0732">Signal</keyword>
<comment type="caution">
    <text evidence="2">The sequence shown here is derived from an EMBL/GenBank/DDBJ whole genome shotgun (WGS) entry which is preliminary data.</text>
</comment>
<feature type="chain" id="PRO_5019854489" description="Adhesin domain-containing protein" evidence="1">
    <location>
        <begin position="25"/>
        <end position="288"/>
    </location>
</feature>